<evidence type="ECO:0000313" key="1">
    <source>
        <dbReference type="EMBL" id="KAF6230326.1"/>
    </source>
</evidence>
<accession>A0A8H6KZW0</accession>
<reference evidence="1 2" key="1">
    <citation type="journal article" date="2020" name="Genomics">
        <title>Complete, high-quality genomes from long-read metagenomic sequencing of two wolf lichen thalli reveals enigmatic genome architecture.</title>
        <authorList>
            <person name="McKenzie S.K."/>
            <person name="Walston R.F."/>
            <person name="Allen J.L."/>
        </authorList>
    </citation>
    <scope>NUCLEOTIDE SEQUENCE [LARGE SCALE GENOMIC DNA]</scope>
    <source>
        <strain evidence="1">WasteWater1</strain>
    </source>
</reference>
<organism evidence="1 2">
    <name type="scientific">Letharia lupina</name>
    <dbReference type="NCBI Taxonomy" id="560253"/>
    <lineage>
        <taxon>Eukaryota</taxon>
        <taxon>Fungi</taxon>
        <taxon>Dikarya</taxon>
        <taxon>Ascomycota</taxon>
        <taxon>Pezizomycotina</taxon>
        <taxon>Lecanoromycetes</taxon>
        <taxon>OSLEUM clade</taxon>
        <taxon>Lecanoromycetidae</taxon>
        <taxon>Lecanorales</taxon>
        <taxon>Lecanorineae</taxon>
        <taxon>Parmeliaceae</taxon>
        <taxon>Letharia</taxon>
    </lineage>
</organism>
<dbReference type="GeneID" id="59333073"/>
<name>A0A8H6KZW0_9LECA</name>
<gene>
    <name evidence="1" type="ORF">HO133_004666</name>
</gene>
<protein>
    <submittedName>
        <fullName evidence="1">Uncharacterized protein</fullName>
    </submittedName>
</protein>
<keyword evidence="2" id="KW-1185">Reference proteome</keyword>
<proteinExistence type="predicted"/>
<comment type="caution">
    <text evidence="1">The sequence shown here is derived from an EMBL/GenBank/DDBJ whole genome shotgun (WGS) entry which is preliminary data.</text>
</comment>
<dbReference type="RefSeq" id="XP_037157583.1">
    <property type="nucleotide sequence ID" value="XM_037295582.1"/>
</dbReference>
<dbReference type="AlphaFoldDB" id="A0A8H6KZW0"/>
<dbReference type="Proteomes" id="UP000593566">
    <property type="component" value="Unassembled WGS sequence"/>
</dbReference>
<evidence type="ECO:0000313" key="2">
    <source>
        <dbReference type="Proteomes" id="UP000593566"/>
    </source>
</evidence>
<dbReference type="EMBL" id="JACCJB010000002">
    <property type="protein sequence ID" value="KAF6230326.1"/>
    <property type="molecule type" value="Genomic_DNA"/>
</dbReference>
<sequence length="146" mass="15431">MDAKADVCRRSYGSKRIAGSGGMATRSQLAAHAIKDKAQSSMMAGAKYPVERTATLFGRSGVPCASYPLSSAAGPTSIRKGTANFQWKNETTNVGVRKAKAKGSGVHGPIESLVLRMENLLNLLNQGLPQTYQKSTSTSASLKVKL</sequence>